<name>A0A3M7SQ04_BRAPC</name>
<protein>
    <submittedName>
        <fullName evidence="1">Uncharacterized protein</fullName>
    </submittedName>
</protein>
<dbReference type="AlphaFoldDB" id="A0A3M7SQ04"/>
<gene>
    <name evidence="1" type="ORF">BpHYR1_007143</name>
</gene>
<organism evidence="1 2">
    <name type="scientific">Brachionus plicatilis</name>
    <name type="common">Marine rotifer</name>
    <name type="synonym">Brachionus muelleri</name>
    <dbReference type="NCBI Taxonomy" id="10195"/>
    <lineage>
        <taxon>Eukaryota</taxon>
        <taxon>Metazoa</taxon>
        <taxon>Spiralia</taxon>
        <taxon>Gnathifera</taxon>
        <taxon>Rotifera</taxon>
        <taxon>Eurotatoria</taxon>
        <taxon>Monogononta</taxon>
        <taxon>Pseudotrocha</taxon>
        <taxon>Ploima</taxon>
        <taxon>Brachionidae</taxon>
        <taxon>Brachionus</taxon>
    </lineage>
</organism>
<sequence length="303" mass="36354">MNHIIENFFHYEFSKDEFSRHIKKYKTTDEVTLTDGKNFLSRVFRIFQKQNTEALIKKIRDLEPVQDSLMNLIFLKIGNLIFLHKVIVASFFNINNSIQIILLNSNCLQRSVIRIWTDNLRIIQTLCFIYKEALINFSHHLNKIIKFFFSREKHNTKYFLFNFVFIIGDFEKYLPILKNWSLKPDLTIKSFFMGLILKSHHNLYKFSNIVQLETIKNNVFYKDSYNLLADTLMFISYEEFIALYQKLELLGLINLKQFNLSRKLQKLFVKQYDQLIKKFMSKLRLINELVSISCITKPLRLKK</sequence>
<keyword evidence="2" id="KW-1185">Reference proteome</keyword>
<dbReference type="EMBL" id="REGN01000971">
    <property type="protein sequence ID" value="RNA37819.1"/>
    <property type="molecule type" value="Genomic_DNA"/>
</dbReference>
<evidence type="ECO:0000313" key="1">
    <source>
        <dbReference type="EMBL" id="RNA37819.1"/>
    </source>
</evidence>
<comment type="caution">
    <text evidence="1">The sequence shown here is derived from an EMBL/GenBank/DDBJ whole genome shotgun (WGS) entry which is preliminary data.</text>
</comment>
<accession>A0A3M7SQ04</accession>
<reference evidence="1 2" key="1">
    <citation type="journal article" date="2018" name="Sci. Rep.">
        <title>Genomic signatures of local adaptation to the degree of environmental predictability in rotifers.</title>
        <authorList>
            <person name="Franch-Gras L."/>
            <person name="Hahn C."/>
            <person name="Garcia-Roger E.M."/>
            <person name="Carmona M.J."/>
            <person name="Serra M."/>
            <person name="Gomez A."/>
        </authorList>
    </citation>
    <scope>NUCLEOTIDE SEQUENCE [LARGE SCALE GENOMIC DNA]</scope>
    <source>
        <strain evidence="1">HYR1</strain>
    </source>
</reference>
<proteinExistence type="predicted"/>
<dbReference type="Proteomes" id="UP000276133">
    <property type="component" value="Unassembled WGS sequence"/>
</dbReference>
<evidence type="ECO:0000313" key="2">
    <source>
        <dbReference type="Proteomes" id="UP000276133"/>
    </source>
</evidence>